<feature type="site" description="Increases basicity of active site His" evidence="2">
    <location>
        <position position="124"/>
    </location>
</feature>
<evidence type="ECO:0000256" key="2">
    <source>
        <dbReference type="PIRSR" id="PIRSR620019-1"/>
    </source>
</evidence>
<dbReference type="InterPro" id="IPR020019">
    <property type="entry name" value="AcTrfase_PglD-like"/>
</dbReference>
<name>A0A1Y5FGK1_9BACT</name>
<evidence type="ECO:0000256" key="3">
    <source>
        <dbReference type="PIRSR" id="PIRSR620019-2"/>
    </source>
</evidence>
<dbReference type="InterPro" id="IPR011004">
    <property type="entry name" value="Trimer_LpxA-like_sf"/>
</dbReference>
<dbReference type="Pfam" id="PF17836">
    <property type="entry name" value="PglD_N"/>
    <property type="match status" value="1"/>
</dbReference>
<gene>
    <name evidence="5" type="ORF">A9Q84_05255</name>
</gene>
<accession>A0A1Y5FGK1</accession>
<dbReference type="PANTHER" id="PTHR43300:SF7">
    <property type="entry name" value="UDP-N-ACETYLBACILLOSAMINE N-ACETYLTRANSFERASE"/>
    <property type="match status" value="1"/>
</dbReference>
<comment type="similarity">
    <text evidence="1">Belongs to the transferase hexapeptide repeat family.</text>
</comment>
<dbReference type="InterPro" id="IPR050179">
    <property type="entry name" value="Trans_hexapeptide_repeat"/>
</dbReference>
<organism evidence="5 6">
    <name type="scientific">Halobacteriovorax marinus</name>
    <dbReference type="NCBI Taxonomy" id="97084"/>
    <lineage>
        <taxon>Bacteria</taxon>
        <taxon>Pseudomonadati</taxon>
        <taxon>Bdellovibrionota</taxon>
        <taxon>Bacteriovoracia</taxon>
        <taxon>Bacteriovoracales</taxon>
        <taxon>Halobacteriovoraceae</taxon>
        <taxon>Halobacteriovorax</taxon>
    </lineage>
</organism>
<evidence type="ECO:0000313" key="6">
    <source>
        <dbReference type="Proteomes" id="UP000196531"/>
    </source>
</evidence>
<dbReference type="Proteomes" id="UP000196531">
    <property type="component" value="Unassembled WGS sequence"/>
</dbReference>
<dbReference type="Gene3D" id="3.40.50.20">
    <property type="match status" value="1"/>
</dbReference>
<sequence>MIEYLYILGAGGHSKVVEDIVLLNGDNVQGKVENDELLIKEFKKNTSVINGVGGVRNTVLRKKIFSKYKNAGYFFKNLIHPSAIVSREVQFGEGVQFFAGAIIQRGVVIGENVLINTGAIVDHDCMIGSHVHIAPGAVISGSVSIGEGSFIGMGARIIQNIKIGKNCLIAAGAVVVTDVADGKMVMGIPAK</sequence>
<proteinExistence type="inferred from homology"/>
<feature type="binding site" evidence="3">
    <location>
        <position position="132"/>
    </location>
    <ligand>
        <name>acetyl-CoA</name>
        <dbReference type="ChEBI" id="CHEBI:57288"/>
    </ligand>
</feature>
<dbReference type="NCBIfam" id="TIGR03570">
    <property type="entry name" value="NeuD_NnaD"/>
    <property type="match status" value="1"/>
</dbReference>
<dbReference type="InterPro" id="IPR041561">
    <property type="entry name" value="PglD_N"/>
</dbReference>
<dbReference type="SUPFAM" id="SSF51161">
    <property type="entry name" value="Trimeric LpxA-like enzymes"/>
    <property type="match status" value="1"/>
</dbReference>
<dbReference type="Gene3D" id="2.160.10.10">
    <property type="entry name" value="Hexapeptide repeat proteins"/>
    <property type="match status" value="1"/>
</dbReference>
<comment type="caution">
    <text evidence="5">The sequence shown here is derived from an EMBL/GenBank/DDBJ whole genome shotgun (WGS) entry which is preliminary data.</text>
</comment>
<feature type="domain" description="PglD N-terminal" evidence="4">
    <location>
        <begin position="5"/>
        <end position="33"/>
    </location>
</feature>
<feature type="active site" description="Proton acceptor" evidence="2">
    <location>
        <position position="123"/>
    </location>
</feature>
<reference evidence="6" key="1">
    <citation type="journal article" date="2017" name="Proc. Natl. Acad. Sci. U.S.A.">
        <title>Simulation of Deepwater Horizon oil plume reveals substrate specialization within a complex community of hydrocarbon-degraders.</title>
        <authorList>
            <person name="Hu P."/>
            <person name="Dubinsky E.A."/>
            <person name="Probst A.J."/>
            <person name="Wang J."/>
            <person name="Sieber C.M.K."/>
            <person name="Tom L.M."/>
            <person name="Gardinali P."/>
            <person name="Banfield J.F."/>
            <person name="Atlas R.M."/>
            <person name="Andersen G.L."/>
        </authorList>
    </citation>
    <scope>NUCLEOTIDE SEQUENCE [LARGE SCALE GENOMIC DNA]</scope>
</reference>
<protein>
    <recommendedName>
        <fullName evidence="4">PglD N-terminal domain-containing protein</fullName>
    </recommendedName>
</protein>
<dbReference type="EMBL" id="MAAO01000004">
    <property type="protein sequence ID" value="OUR98822.1"/>
    <property type="molecule type" value="Genomic_DNA"/>
</dbReference>
<dbReference type="Pfam" id="PF00132">
    <property type="entry name" value="Hexapep"/>
    <property type="match status" value="2"/>
</dbReference>
<evidence type="ECO:0000313" key="5">
    <source>
        <dbReference type="EMBL" id="OUR98822.1"/>
    </source>
</evidence>
<evidence type="ECO:0000256" key="1">
    <source>
        <dbReference type="ARBA" id="ARBA00007274"/>
    </source>
</evidence>
<evidence type="ECO:0000259" key="4">
    <source>
        <dbReference type="Pfam" id="PF17836"/>
    </source>
</evidence>
<dbReference type="AlphaFoldDB" id="A0A1Y5FGK1"/>
<dbReference type="InterPro" id="IPR001451">
    <property type="entry name" value="Hexapep"/>
</dbReference>
<dbReference type="CDD" id="cd03360">
    <property type="entry name" value="LbH_AT_putative"/>
    <property type="match status" value="1"/>
</dbReference>
<dbReference type="PANTHER" id="PTHR43300">
    <property type="entry name" value="ACETYLTRANSFERASE"/>
    <property type="match status" value="1"/>
</dbReference>